<sequence length="130" mass="15046">MENDRHLKWLSLANIIVWYCTPLLLIAALYYRVARVLWKTTVISALRLKSNTDHCMTATSSIKLSPQSSYDQCNDVDNTEDRVIVRSGFNNDSVRSHRPNMYRSAFMTSKKKNPSPVPKEEKCKDFIIFT</sequence>
<evidence type="ECO:0000313" key="2">
    <source>
        <dbReference type="EMBL" id="KAH3695394.1"/>
    </source>
</evidence>
<name>A0A9D4BHV1_DREPO</name>
<dbReference type="AlphaFoldDB" id="A0A9D4BHV1"/>
<keyword evidence="1" id="KW-0472">Membrane</keyword>
<organism evidence="2 3">
    <name type="scientific">Dreissena polymorpha</name>
    <name type="common">Zebra mussel</name>
    <name type="synonym">Mytilus polymorpha</name>
    <dbReference type="NCBI Taxonomy" id="45954"/>
    <lineage>
        <taxon>Eukaryota</taxon>
        <taxon>Metazoa</taxon>
        <taxon>Spiralia</taxon>
        <taxon>Lophotrochozoa</taxon>
        <taxon>Mollusca</taxon>
        <taxon>Bivalvia</taxon>
        <taxon>Autobranchia</taxon>
        <taxon>Heteroconchia</taxon>
        <taxon>Euheterodonta</taxon>
        <taxon>Imparidentia</taxon>
        <taxon>Neoheterodontei</taxon>
        <taxon>Myida</taxon>
        <taxon>Dreissenoidea</taxon>
        <taxon>Dreissenidae</taxon>
        <taxon>Dreissena</taxon>
    </lineage>
</organism>
<dbReference type="EMBL" id="JAIWYP010000016">
    <property type="protein sequence ID" value="KAH3695394.1"/>
    <property type="molecule type" value="Genomic_DNA"/>
</dbReference>
<reference evidence="2" key="1">
    <citation type="journal article" date="2019" name="bioRxiv">
        <title>The Genome of the Zebra Mussel, Dreissena polymorpha: A Resource for Invasive Species Research.</title>
        <authorList>
            <person name="McCartney M.A."/>
            <person name="Auch B."/>
            <person name="Kono T."/>
            <person name="Mallez S."/>
            <person name="Zhang Y."/>
            <person name="Obille A."/>
            <person name="Becker A."/>
            <person name="Abrahante J.E."/>
            <person name="Garbe J."/>
            <person name="Badalamenti J.P."/>
            <person name="Herman A."/>
            <person name="Mangelson H."/>
            <person name="Liachko I."/>
            <person name="Sullivan S."/>
            <person name="Sone E.D."/>
            <person name="Koren S."/>
            <person name="Silverstein K.A.T."/>
            <person name="Beckman K.B."/>
            <person name="Gohl D.M."/>
        </authorList>
    </citation>
    <scope>NUCLEOTIDE SEQUENCE</scope>
    <source>
        <strain evidence="2">Duluth1</strain>
        <tissue evidence="2">Whole animal</tissue>
    </source>
</reference>
<dbReference type="Proteomes" id="UP000828390">
    <property type="component" value="Unassembled WGS sequence"/>
</dbReference>
<accession>A0A9D4BHV1</accession>
<feature type="transmembrane region" description="Helical" evidence="1">
    <location>
        <begin position="12"/>
        <end position="31"/>
    </location>
</feature>
<proteinExistence type="predicted"/>
<keyword evidence="3" id="KW-1185">Reference proteome</keyword>
<evidence type="ECO:0000313" key="3">
    <source>
        <dbReference type="Proteomes" id="UP000828390"/>
    </source>
</evidence>
<reference evidence="2" key="2">
    <citation type="submission" date="2020-11" db="EMBL/GenBank/DDBJ databases">
        <authorList>
            <person name="McCartney M.A."/>
            <person name="Auch B."/>
            <person name="Kono T."/>
            <person name="Mallez S."/>
            <person name="Becker A."/>
            <person name="Gohl D.M."/>
            <person name="Silverstein K.A.T."/>
            <person name="Koren S."/>
            <person name="Bechman K.B."/>
            <person name="Herman A."/>
            <person name="Abrahante J.E."/>
            <person name="Garbe J."/>
        </authorList>
    </citation>
    <scope>NUCLEOTIDE SEQUENCE</scope>
    <source>
        <strain evidence="2">Duluth1</strain>
        <tissue evidence="2">Whole animal</tissue>
    </source>
</reference>
<keyword evidence="1" id="KW-1133">Transmembrane helix</keyword>
<gene>
    <name evidence="2" type="ORF">DPMN_082853</name>
</gene>
<comment type="caution">
    <text evidence="2">The sequence shown here is derived from an EMBL/GenBank/DDBJ whole genome shotgun (WGS) entry which is preliminary data.</text>
</comment>
<protein>
    <submittedName>
        <fullName evidence="2">Uncharacterized protein</fullName>
    </submittedName>
</protein>
<evidence type="ECO:0000256" key="1">
    <source>
        <dbReference type="SAM" id="Phobius"/>
    </source>
</evidence>
<keyword evidence="1" id="KW-0812">Transmembrane</keyword>